<dbReference type="OrthoDB" id="416555at2759"/>
<evidence type="ECO:0000313" key="3">
    <source>
        <dbReference type="EMBL" id="CAL4771248.1"/>
    </source>
</evidence>
<comment type="caution">
    <text evidence="2">The sequence shown here is derived from an EMBL/GenBank/DDBJ whole genome shotgun (WGS) entry which is preliminary data.</text>
</comment>
<feature type="transmembrane region" description="Helical" evidence="1">
    <location>
        <begin position="245"/>
        <end position="262"/>
    </location>
</feature>
<sequence length="306" mass="32833">MNCEPCASSLRSASQSSILVCAVNCCVSVVSTCLYYSELHHLHQYPFFSAQLNTAIGALLAGLWLLWLPKDVEVETAATVVPWQSWAWLSALLAFQNSLEILSIPRVQLVGAMMVVAGVMAGFLPSLWVSGLQHVSLAWVAIFLLSRIPQAAANVAAESWAENQKGITWPLRATLYTQLLGLPCNFLAALTVSFFWKGEAAVVLQDYAGGFSCLTEGQGACAGAWRSVLLFAVPGMLYTLTEFQVLQVASATTYFLLAALQLPLQDLALSLLNFSAASFRPAMVPAILAVAMGLMFYGLGSRPGSS</sequence>
<feature type="transmembrane region" description="Helical" evidence="1">
    <location>
        <begin position="282"/>
        <end position="300"/>
    </location>
</feature>
<feature type="transmembrane region" description="Helical" evidence="1">
    <location>
        <begin position="107"/>
        <end position="130"/>
    </location>
</feature>
<dbReference type="EMBL" id="CAMXCT020000847">
    <property type="protein sequence ID" value="CAL1137311.1"/>
    <property type="molecule type" value="Genomic_DNA"/>
</dbReference>
<protein>
    <submittedName>
        <fullName evidence="3">Crt-like 3</fullName>
    </submittedName>
</protein>
<reference evidence="3 4" key="2">
    <citation type="submission" date="2024-05" db="EMBL/GenBank/DDBJ databases">
        <authorList>
            <person name="Chen Y."/>
            <person name="Shah S."/>
            <person name="Dougan E. K."/>
            <person name="Thang M."/>
            <person name="Chan C."/>
        </authorList>
    </citation>
    <scope>NUCLEOTIDE SEQUENCE [LARGE SCALE GENOMIC DNA]</scope>
</reference>
<feature type="transmembrane region" description="Helical" evidence="1">
    <location>
        <begin position="48"/>
        <end position="68"/>
    </location>
</feature>
<proteinExistence type="predicted"/>
<keyword evidence="1" id="KW-1133">Transmembrane helix</keyword>
<gene>
    <name evidence="2" type="ORF">C1SCF055_LOCUS11503</name>
</gene>
<reference evidence="2" key="1">
    <citation type="submission" date="2022-10" db="EMBL/GenBank/DDBJ databases">
        <authorList>
            <person name="Chen Y."/>
            <person name="Dougan E. K."/>
            <person name="Chan C."/>
            <person name="Rhodes N."/>
            <person name="Thang M."/>
        </authorList>
    </citation>
    <scope>NUCLEOTIDE SEQUENCE</scope>
</reference>
<feature type="transmembrane region" description="Helical" evidence="1">
    <location>
        <begin position="178"/>
        <end position="197"/>
    </location>
</feature>
<name>A0A9P1C4Z2_9DINO</name>
<dbReference type="Proteomes" id="UP001152797">
    <property type="component" value="Unassembled WGS sequence"/>
</dbReference>
<accession>A0A9P1C4Z2</accession>
<evidence type="ECO:0000256" key="1">
    <source>
        <dbReference type="SAM" id="Phobius"/>
    </source>
</evidence>
<evidence type="ECO:0000313" key="2">
    <source>
        <dbReference type="EMBL" id="CAI3983936.1"/>
    </source>
</evidence>
<feature type="transmembrane region" description="Helical" evidence="1">
    <location>
        <begin position="17"/>
        <end position="36"/>
    </location>
</feature>
<organism evidence="2">
    <name type="scientific">Cladocopium goreaui</name>
    <dbReference type="NCBI Taxonomy" id="2562237"/>
    <lineage>
        <taxon>Eukaryota</taxon>
        <taxon>Sar</taxon>
        <taxon>Alveolata</taxon>
        <taxon>Dinophyceae</taxon>
        <taxon>Suessiales</taxon>
        <taxon>Symbiodiniaceae</taxon>
        <taxon>Cladocopium</taxon>
    </lineage>
</organism>
<dbReference type="EMBL" id="CAMXCT010000847">
    <property type="protein sequence ID" value="CAI3983936.1"/>
    <property type="molecule type" value="Genomic_DNA"/>
</dbReference>
<keyword evidence="1" id="KW-0472">Membrane</keyword>
<keyword evidence="1" id="KW-0812">Transmembrane</keyword>
<keyword evidence="4" id="KW-1185">Reference proteome</keyword>
<dbReference type="EMBL" id="CAMXCT030000847">
    <property type="protein sequence ID" value="CAL4771248.1"/>
    <property type="molecule type" value="Genomic_DNA"/>
</dbReference>
<evidence type="ECO:0000313" key="4">
    <source>
        <dbReference type="Proteomes" id="UP001152797"/>
    </source>
</evidence>
<dbReference type="AlphaFoldDB" id="A0A9P1C4Z2"/>